<gene>
    <name evidence="1" type="ORF">PGLA1383_LOCUS56991</name>
    <name evidence="2" type="ORF">PGLA2088_LOCUS22083</name>
</gene>
<name>A0A813JL20_POLGL</name>
<reference evidence="2" key="1">
    <citation type="submission" date="2021-02" db="EMBL/GenBank/DDBJ databases">
        <authorList>
            <person name="Dougan E. K."/>
            <person name="Rhodes N."/>
            <person name="Thang M."/>
            <person name="Chan C."/>
        </authorList>
    </citation>
    <scope>NUCLEOTIDE SEQUENCE</scope>
</reference>
<evidence type="ECO:0000313" key="4">
    <source>
        <dbReference type="Proteomes" id="UP000654075"/>
    </source>
</evidence>
<sequence>MELAARQAQFETLEADLDSEWLGVLGRAFLAALLCYILDKCFTMAPQIDAQVVPLAAVDLEKQQQASSWQRCQRGAIQAPWLLGHSNLFHDKAEDKLALGAAEQR</sequence>
<proteinExistence type="predicted"/>
<dbReference type="Proteomes" id="UP000626109">
    <property type="component" value="Unassembled WGS sequence"/>
</dbReference>
<organism evidence="2 3">
    <name type="scientific">Polarella glacialis</name>
    <name type="common">Dinoflagellate</name>
    <dbReference type="NCBI Taxonomy" id="89957"/>
    <lineage>
        <taxon>Eukaryota</taxon>
        <taxon>Sar</taxon>
        <taxon>Alveolata</taxon>
        <taxon>Dinophyceae</taxon>
        <taxon>Suessiales</taxon>
        <taxon>Suessiaceae</taxon>
        <taxon>Polarella</taxon>
    </lineage>
</organism>
<protein>
    <submittedName>
        <fullName evidence="2">Uncharacterized protein</fullName>
    </submittedName>
</protein>
<dbReference type="AlphaFoldDB" id="A0A813JL20"/>
<evidence type="ECO:0000313" key="2">
    <source>
        <dbReference type="EMBL" id="CAE8680737.1"/>
    </source>
</evidence>
<evidence type="ECO:0000313" key="1">
    <source>
        <dbReference type="EMBL" id="CAE8642510.1"/>
    </source>
</evidence>
<evidence type="ECO:0000313" key="3">
    <source>
        <dbReference type="Proteomes" id="UP000626109"/>
    </source>
</evidence>
<keyword evidence="4" id="KW-1185">Reference proteome</keyword>
<accession>A0A813JL20</accession>
<dbReference type="EMBL" id="CAJNNW010025886">
    <property type="protein sequence ID" value="CAE8680737.1"/>
    <property type="molecule type" value="Genomic_DNA"/>
</dbReference>
<comment type="caution">
    <text evidence="2">The sequence shown here is derived from an EMBL/GenBank/DDBJ whole genome shotgun (WGS) entry which is preliminary data.</text>
</comment>
<dbReference type="EMBL" id="CAJNNV010033167">
    <property type="protein sequence ID" value="CAE8642510.1"/>
    <property type="molecule type" value="Genomic_DNA"/>
</dbReference>
<dbReference type="Proteomes" id="UP000654075">
    <property type="component" value="Unassembled WGS sequence"/>
</dbReference>